<feature type="compositionally biased region" description="Polar residues" evidence="8">
    <location>
        <begin position="453"/>
        <end position="465"/>
    </location>
</feature>
<feature type="region of interest" description="Disordered" evidence="8">
    <location>
        <begin position="769"/>
        <end position="794"/>
    </location>
</feature>
<proteinExistence type="inferred from homology"/>
<evidence type="ECO:0000256" key="7">
    <source>
        <dbReference type="ARBA" id="ARBA00023157"/>
    </source>
</evidence>
<dbReference type="GO" id="GO:0042806">
    <property type="term" value="F:fucose binding"/>
    <property type="evidence" value="ECO:0007669"/>
    <property type="project" value="UniProtKB-ARBA"/>
</dbReference>
<dbReference type="eggNOG" id="ENOG502QQVA">
    <property type="taxonomic scope" value="Eukaryota"/>
</dbReference>
<dbReference type="SMART" id="SM00607">
    <property type="entry name" value="FTP"/>
    <property type="match status" value="2"/>
</dbReference>
<dbReference type="SUPFAM" id="SSF49785">
    <property type="entry name" value="Galactose-binding domain-like"/>
    <property type="match status" value="5"/>
</dbReference>
<evidence type="ECO:0000256" key="2">
    <source>
        <dbReference type="ARBA" id="ARBA00010147"/>
    </source>
</evidence>
<evidence type="ECO:0000256" key="4">
    <source>
        <dbReference type="ARBA" id="ARBA00022723"/>
    </source>
</evidence>
<dbReference type="PROSITE" id="PS50022">
    <property type="entry name" value="FA58C_3"/>
    <property type="match status" value="3"/>
</dbReference>
<evidence type="ECO:0000256" key="5">
    <source>
        <dbReference type="ARBA" id="ARBA00022734"/>
    </source>
</evidence>
<comment type="similarity">
    <text evidence="2">Belongs to the fucolectin family.</text>
</comment>
<feature type="domain" description="F5/8 type C" evidence="10">
    <location>
        <begin position="532"/>
        <end position="651"/>
    </location>
</feature>
<evidence type="ECO:0000256" key="8">
    <source>
        <dbReference type="SAM" id="MobiDB-lite"/>
    </source>
</evidence>
<dbReference type="Pfam" id="PF22633">
    <property type="entry name" value="F5_F8_type_C_2"/>
    <property type="match status" value="3"/>
</dbReference>
<dbReference type="InterPro" id="IPR000421">
    <property type="entry name" value="FA58C"/>
</dbReference>
<evidence type="ECO:0000256" key="9">
    <source>
        <dbReference type="SAM" id="Phobius"/>
    </source>
</evidence>
<feature type="compositionally biased region" description="Basic and acidic residues" evidence="8">
    <location>
        <begin position="781"/>
        <end position="794"/>
    </location>
</feature>
<dbReference type="InterPro" id="IPR008979">
    <property type="entry name" value="Galactose-bd-like_sf"/>
</dbReference>
<dbReference type="EMBL" id="GG666548">
    <property type="protein sequence ID" value="EEN56953.1"/>
    <property type="molecule type" value="Genomic_DNA"/>
</dbReference>
<evidence type="ECO:0000313" key="11">
    <source>
        <dbReference type="EMBL" id="EEN56953.1"/>
    </source>
</evidence>
<feature type="domain" description="F5/8 type C" evidence="10">
    <location>
        <begin position="1103"/>
        <end position="1257"/>
    </location>
</feature>
<keyword evidence="9" id="KW-0472">Membrane</keyword>
<feature type="region of interest" description="Disordered" evidence="8">
    <location>
        <begin position="423"/>
        <end position="471"/>
    </location>
</feature>
<dbReference type="InterPro" id="IPR006585">
    <property type="entry name" value="FTP1"/>
</dbReference>
<evidence type="ECO:0000256" key="6">
    <source>
        <dbReference type="ARBA" id="ARBA00022837"/>
    </source>
</evidence>
<dbReference type="GO" id="GO:0046872">
    <property type="term" value="F:metal ion binding"/>
    <property type="evidence" value="ECO:0007669"/>
    <property type="project" value="UniProtKB-KW"/>
</dbReference>
<sequence>MGPTNTCPGIGKPIENTTQSGHDGQPTAEDTDKMERNGARLLENPTYAAGVLQQDDSDNNEAAESCVFPRKFDVTSLRSYVMLLVIIAIGIGAGAGLVIVFTTAQETHPPKLNSSLEWSGKGNLALGKTATQSSEYYAWEGLCAGKAVDGSRATVIGQGTACTHTQFEYQPWWKVDLSRTYIIKKISILNRGDCCGERLKNFTVRVGLNEDFALNDQCGEMYTDTPKDGQTIVVYCSPPVSGRYVSVQLMEREDALSLCEVEVYAETGWLIRDSSWVVGSTGTPWVNDGVTHDAAKVLDGDILTLWNPIGIDQNNNGWYIAFDLTVPQTLTRIAVNNFGDTDHDIAAFTLQKSQVGSPYNWEDVVTVTTVQGGTYKLQEFGGFRGTARYWRFLITRTQSGWQPWLRELNFHGVSAECTTLYNGTEEQSPGTYGSHDDPTSDSHRTEEEDINDQRQASQPSGQSTADLEDTDRMDRNSACLLENPMYAAGVMQQDDGEPIENSTQSGPDGQPTAEDTDKTSRNGARMLENPMYAAGVLRQDDGGWLIPDPSWVVGSTGTPWVNYGVTYDAAKVLDGDITTLWNPSSLDQNYNRWYIAFDLTVPQTLTRIAVNNYGDTDHDIAAFTLQKSQVGSPYNWEDVVTVTTVQGGTYERQEFGGFRGTAQYWKFLITKTHFGWQPWLRELNFHGVSAECTTLYNGTEEQSPGTYGSHDDPTSDSHRTEEEDINDQRQASLQSGQPTADLEDTDRMDRNSACLLENPMYAAGVIQQDDGEPIENTTQSGHDRQPTADDTDKMDRNGARLLENPTYAAGVLHQDDSDNNEAAESCVFPRKFDVTSLRSFVMLLVIIAIGIGAGAGLVIFFTTVQETHPPTLNSSLEWSGTSSRPVSPFPAIPTGSTMENKNGKPPTMMIVTEDPTNATAFLSRKTADGMTLPANVLTHSVESTGLDQLRTTTKQQPLTTLEGKGNLAINKTATQSSDYVHWGEALGAGKAVDGSRATDIKPGKACAHTKYEYQPWWKVDLSRTYIIKKISILNRGDCCGERLKNFTVRVGLNEDFALNDQCGEMYTDTPEDGQTIVVYCSPPISGRYVSVQLMEREDALSLCEVEVYAETGWLIRDSSWVVGSTGTPWVNDGVTYDAAKVLDGDILTLWNPTGINNNSWYIAFDLTVPQTLTRIAVNNFGDTDHDIAAFTLQKSQVGSPYNWEDVVTVTTVQGGLGTYKLQEFGGFRGTARYWRFLITRTHSGFQPWLRELNFHGI</sequence>
<dbReference type="PANTHER" id="PTHR45713:SF15">
    <property type="entry name" value="F5_8 TYPE C DOMAIN-CONTAINING PROTEIN"/>
    <property type="match status" value="1"/>
</dbReference>
<keyword evidence="6" id="KW-0106">Calcium</keyword>
<comment type="subunit">
    <text evidence="3">Homotrimer.</text>
</comment>
<name>C3YS48_BRAFL</name>
<keyword evidence="9" id="KW-1133">Transmembrane helix</keyword>
<keyword evidence="7" id="KW-1015">Disulfide bond</keyword>
<dbReference type="PANTHER" id="PTHR45713">
    <property type="entry name" value="FTP DOMAIN-CONTAINING PROTEIN"/>
    <property type="match status" value="1"/>
</dbReference>
<feature type="transmembrane region" description="Helical" evidence="9">
    <location>
        <begin position="840"/>
        <end position="861"/>
    </location>
</feature>
<keyword evidence="9" id="KW-0812">Transmembrane</keyword>
<dbReference type="Pfam" id="PF00754">
    <property type="entry name" value="F5_F8_type_C"/>
    <property type="match status" value="2"/>
</dbReference>
<evidence type="ECO:0000256" key="3">
    <source>
        <dbReference type="ARBA" id="ARBA00011233"/>
    </source>
</evidence>
<dbReference type="GO" id="GO:0010185">
    <property type="term" value="P:regulation of cellular defense response"/>
    <property type="evidence" value="ECO:0007669"/>
    <property type="project" value="UniProtKB-ARBA"/>
</dbReference>
<evidence type="ECO:0000256" key="1">
    <source>
        <dbReference type="ARBA" id="ARBA00002219"/>
    </source>
</evidence>
<protein>
    <recommendedName>
        <fullName evidence="10">F5/8 type C domain-containing protein</fullName>
    </recommendedName>
</protein>
<dbReference type="Gene3D" id="2.60.120.260">
    <property type="entry name" value="Galactose-binding domain-like"/>
    <property type="match status" value="5"/>
</dbReference>
<feature type="transmembrane region" description="Helical" evidence="9">
    <location>
        <begin position="80"/>
        <end position="101"/>
    </location>
</feature>
<reference evidence="11" key="1">
    <citation type="journal article" date="2008" name="Nature">
        <title>The amphioxus genome and the evolution of the chordate karyotype.</title>
        <authorList>
            <consortium name="US DOE Joint Genome Institute (JGI-PGF)"/>
            <person name="Putnam N.H."/>
            <person name="Butts T."/>
            <person name="Ferrier D.E.K."/>
            <person name="Furlong R.F."/>
            <person name="Hellsten U."/>
            <person name="Kawashima T."/>
            <person name="Robinson-Rechavi M."/>
            <person name="Shoguchi E."/>
            <person name="Terry A."/>
            <person name="Yu J.-K."/>
            <person name="Benito-Gutierrez E.L."/>
            <person name="Dubchak I."/>
            <person name="Garcia-Fernandez J."/>
            <person name="Gibson-Brown J.J."/>
            <person name="Grigoriev I.V."/>
            <person name="Horton A.C."/>
            <person name="de Jong P.J."/>
            <person name="Jurka J."/>
            <person name="Kapitonov V.V."/>
            <person name="Kohara Y."/>
            <person name="Kuroki Y."/>
            <person name="Lindquist E."/>
            <person name="Lucas S."/>
            <person name="Osoegawa K."/>
            <person name="Pennacchio L.A."/>
            <person name="Salamov A.A."/>
            <person name="Satou Y."/>
            <person name="Sauka-Spengler T."/>
            <person name="Schmutz J."/>
            <person name="Shin-I T."/>
            <person name="Toyoda A."/>
            <person name="Bronner-Fraser M."/>
            <person name="Fujiyama A."/>
            <person name="Holland L.Z."/>
            <person name="Holland P.W.H."/>
            <person name="Satoh N."/>
            <person name="Rokhsar D.S."/>
        </authorList>
    </citation>
    <scope>NUCLEOTIDE SEQUENCE [LARGE SCALE GENOMIC DNA]</scope>
    <source>
        <strain evidence="11">S238N-H82</strain>
        <tissue evidence="11">Testes</tissue>
    </source>
</reference>
<evidence type="ECO:0000259" key="10">
    <source>
        <dbReference type="PROSITE" id="PS50022"/>
    </source>
</evidence>
<accession>C3YS48</accession>
<feature type="region of interest" description="Disordered" evidence="8">
    <location>
        <begin position="1"/>
        <end position="38"/>
    </location>
</feature>
<feature type="compositionally biased region" description="Basic and acidic residues" evidence="8">
    <location>
        <begin position="434"/>
        <end position="446"/>
    </location>
</feature>
<feature type="domain" description="F5/8 type C" evidence="10">
    <location>
        <begin position="259"/>
        <end position="413"/>
    </location>
</feature>
<gene>
    <name evidence="11" type="ORF">BRAFLDRAFT_79131</name>
</gene>
<dbReference type="InterPro" id="IPR051941">
    <property type="entry name" value="BG_Antigen-Binding_Lectin"/>
</dbReference>
<dbReference type="GO" id="GO:0001868">
    <property type="term" value="P:regulation of complement activation, lectin pathway"/>
    <property type="evidence" value="ECO:0007669"/>
    <property type="project" value="UniProtKB-ARBA"/>
</dbReference>
<feature type="region of interest" description="Disordered" evidence="8">
    <location>
        <begin position="698"/>
        <end position="746"/>
    </location>
</feature>
<feature type="compositionally biased region" description="Polar residues" evidence="8">
    <location>
        <begin position="728"/>
        <end position="738"/>
    </location>
</feature>
<keyword evidence="5" id="KW-0430">Lectin</keyword>
<keyword evidence="4" id="KW-0479">Metal-binding</keyword>
<dbReference type="InParanoid" id="C3YS48"/>
<comment type="function">
    <text evidence="1">Acts as a defensive agent. Recognizes blood group fucosylated oligosaccharides including A, B, H and Lewis B-type antigens. Does not recognize Lewis A antigen and has low affinity for monovalent haptens.</text>
</comment>
<feature type="compositionally biased region" description="Basic and acidic residues" evidence="8">
    <location>
        <begin position="709"/>
        <end position="721"/>
    </location>
</feature>
<dbReference type="AlphaFoldDB" id="C3YS48"/>
<organism>
    <name type="scientific">Branchiostoma floridae</name>
    <name type="common">Florida lancelet</name>
    <name type="synonym">Amphioxus</name>
    <dbReference type="NCBI Taxonomy" id="7739"/>
    <lineage>
        <taxon>Eukaryota</taxon>
        <taxon>Metazoa</taxon>
        <taxon>Chordata</taxon>
        <taxon>Cephalochordata</taxon>
        <taxon>Leptocardii</taxon>
        <taxon>Amphioxiformes</taxon>
        <taxon>Branchiostomatidae</taxon>
        <taxon>Branchiostoma</taxon>
    </lineage>
</organism>
<feature type="region of interest" description="Disordered" evidence="8">
    <location>
        <begin position="495"/>
        <end position="522"/>
    </location>
</feature>